<sequence length="61" mass="7083">MSMNEFAHHIIAVANDNNLSITNLQLQKVMYFSLKEAMKENILNHKVDCKFNPNFWTNLSA</sequence>
<reference evidence="1" key="1">
    <citation type="submission" date="2018-01" db="EMBL/GenBank/DDBJ databases">
        <title>Genome sequnecing of Lactobacillus formosensis KACC 18721.</title>
        <authorList>
            <person name="Kim S.-J."/>
            <person name="Heo J."/>
        </authorList>
    </citation>
    <scope>NUCLEOTIDE SEQUENCE</scope>
    <source>
        <strain evidence="1">KACC 18721</strain>
    </source>
</reference>
<proteinExistence type="predicted"/>
<gene>
    <name evidence="1" type="ORF">C2R26_05860</name>
</gene>
<dbReference type="EMBL" id="PPWZ01000037">
    <property type="protein sequence ID" value="POH36894.1"/>
    <property type="molecule type" value="Genomic_DNA"/>
</dbReference>
<organism evidence="1">
    <name type="scientific">Companilactobacillus formosensis</name>
    <dbReference type="NCBI Taxonomy" id="1617889"/>
    <lineage>
        <taxon>Bacteria</taxon>
        <taxon>Bacillati</taxon>
        <taxon>Bacillota</taxon>
        <taxon>Bacilli</taxon>
        <taxon>Lactobacillales</taxon>
        <taxon>Lactobacillaceae</taxon>
        <taxon>Companilactobacillus</taxon>
    </lineage>
</organism>
<name>A0A2P4R6J4_9LACO</name>
<comment type="caution">
    <text evidence="1">The sequence shown here is derived from an EMBL/GenBank/DDBJ whole genome shotgun (WGS) entry which is preliminary data.</text>
</comment>
<accession>A0A2P4R6J4</accession>
<protein>
    <submittedName>
        <fullName evidence="1">Uncharacterized protein</fullName>
    </submittedName>
</protein>
<evidence type="ECO:0000313" key="1">
    <source>
        <dbReference type="EMBL" id="POH36894.1"/>
    </source>
</evidence>
<dbReference type="AlphaFoldDB" id="A0A2P4R6J4"/>